<feature type="region of interest" description="Disordered" evidence="1">
    <location>
        <begin position="49"/>
        <end position="73"/>
    </location>
</feature>
<reference evidence="4 5" key="1">
    <citation type="submission" date="2016-11" db="EMBL/GenBank/DDBJ databases">
        <title>The genome of Nicotiana attenuata.</title>
        <authorList>
            <person name="Xu S."/>
            <person name="Brockmoeller T."/>
            <person name="Gaquerel E."/>
            <person name="Navarro A."/>
            <person name="Kuhl H."/>
            <person name="Gase K."/>
            <person name="Ling Z."/>
            <person name="Zhou W."/>
            <person name="Kreitzer C."/>
            <person name="Stanke M."/>
            <person name="Tang H."/>
            <person name="Lyons E."/>
            <person name="Pandey P."/>
            <person name="Pandey S.P."/>
            <person name="Timmermann B."/>
            <person name="Baldwin I.T."/>
        </authorList>
    </citation>
    <scope>NUCLEOTIDE SEQUENCE [LARGE SCALE GENOMIC DNA]</scope>
    <source>
        <strain evidence="5">cv. UT</strain>
        <strain evidence="4">UT</strain>
        <tissue evidence="4">Leaves</tissue>
    </source>
</reference>
<sequence length="229" mass="25072">DPLTMSAGRTQGFKPKGTRLIYEHCGYKGHLKENCYKIVGYPPNFKSKKKSGQFGGASGQQGGRAQPGGGFKPYANNATTEGHFFTEEEYSQLMGLLNKPPSNDRTSNVIAGTIALLSSTYACEWIIDSGASHHITPCKELLDELRSLEKQQDSRVQVPTGSRSSIACAGSTKILGGQKITNVLHVPDFKFNLLSVSKLTKELQYRVTFLPNFYVFQGLYNGKVIGIGR</sequence>
<dbReference type="Gramene" id="OIT08991">
    <property type="protein sequence ID" value="OIT08991"/>
    <property type="gene ID" value="A4A49_64159"/>
</dbReference>
<dbReference type="Gramene" id="OIT21280">
    <property type="protein sequence ID" value="OIT21280"/>
    <property type="gene ID" value="A4A49_58033"/>
</dbReference>
<feature type="domain" description="Retrovirus-related Pol polyprotein from transposon TNT 1-94-like beta-barrel" evidence="2">
    <location>
        <begin position="125"/>
        <end position="201"/>
    </location>
</feature>
<accession>A0A1J6K8E4</accession>
<evidence type="ECO:0000313" key="4">
    <source>
        <dbReference type="EMBL" id="OIT21280.1"/>
    </source>
</evidence>
<dbReference type="AlphaFoldDB" id="A0A1J6K8E4"/>
<name>A0A1J6K8E4_NICAT</name>
<organism evidence="4 5">
    <name type="scientific">Nicotiana attenuata</name>
    <name type="common">Coyote tobacco</name>
    <dbReference type="NCBI Taxonomy" id="49451"/>
    <lineage>
        <taxon>Eukaryota</taxon>
        <taxon>Viridiplantae</taxon>
        <taxon>Streptophyta</taxon>
        <taxon>Embryophyta</taxon>
        <taxon>Tracheophyta</taxon>
        <taxon>Spermatophyta</taxon>
        <taxon>Magnoliopsida</taxon>
        <taxon>eudicotyledons</taxon>
        <taxon>Gunneridae</taxon>
        <taxon>Pentapetalae</taxon>
        <taxon>asterids</taxon>
        <taxon>lamiids</taxon>
        <taxon>Solanales</taxon>
        <taxon>Solanaceae</taxon>
        <taxon>Nicotianoideae</taxon>
        <taxon>Nicotianeae</taxon>
        <taxon>Nicotiana</taxon>
    </lineage>
</organism>
<proteinExistence type="predicted"/>
<dbReference type="EMBL" id="MJEQ01022581">
    <property type="protein sequence ID" value="OIT08991.1"/>
    <property type="molecule type" value="Genomic_DNA"/>
</dbReference>
<dbReference type="PANTHER" id="PTHR34222">
    <property type="entry name" value="GAG_PRE-INTEGRS DOMAIN-CONTAINING PROTEIN"/>
    <property type="match status" value="1"/>
</dbReference>
<gene>
    <name evidence="4" type="ORF">A4A49_58033</name>
    <name evidence="3" type="ORF">A4A49_64159</name>
</gene>
<comment type="caution">
    <text evidence="4">The sequence shown here is derived from an EMBL/GenBank/DDBJ whole genome shotgun (WGS) entry which is preliminary data.</text>
</comment>
<dbReference type="InterPro" id="IPR054722">
    <property type="entry name" value="PolX-like_BBD"/>
</dbReference>
<dbReference type="EMBL" id="MJEQ01004460">
    <property type="protein sequence ID" value="OIT21280.1"/>
    <property type="molecule type" value="Genomic_DNA"/>
</dbReference>
<dbReference type="Pfam" id="PF22936">
    <property type="entry name" value="Pol_BBD"/>
    <property type="match status" value="1"/>
</dbReference>
<feature type="compositionally biased region" description="Gly residues" evidence="1">
    <location>
        <begin position="53"/>
        <end position="71"/>
    </location>
</feature>
<dbReference type="PANTHER" id="PTHR34222:SF77">
    <property type="entry name" value="CCHC-TYPE DOMAIN-CONTAINING PROTEIN"/>
    <property type="match status" value="1"/>
</dbReference>
<evidence type="ECO:0000256" key="1">
    <source>
        <dbReference type="SAM" id="MobiDB-lite"/>
    </source>
</evidence>
<feature type="non-terminal residue" evidence="4">
    <location>
        <position position="229"/>
    </location>
</feature>
<protein>
    <recommendedName>
        <fullName evidence="2">Retrovirus-related Pol polyprotein from transposon TNT 1-94-like beta-barrel domain-containing protein</fullName>
    </recommendedName>
</protein>
<evidence type="ECO:0000313" key="5">
    <source>
        <dbReference type="Proteomes" id="UP000187609"/>
    </source>
</evidence>
<evidence type="ECO:0000313" key="3">
    <source>
        <dbReference type="EMBL" id="OIT08991.1"/>
    </source>
</evidence>
<feature type="non-terminal residue" evidence="4">
    <location>
        <position position="1"/>
    </location>
</feature>
<dbReference type="Proteomes" id="UP000187609">
    <property type="component" value="Unassembled WGS sequence"/>
</dbReference>
<evidence type="ECO:0000259" key="2">
    <source>
        <dbReference type="Pfam" id="PF22936"/>
    </source>
</evidence>
<keyword evidence="5" id="KW-1185">Reference proteome</keyword>